<proteinExistence type="predicted"/>
<dbReference type="EMBL" id="JYDU01000138">
    <property type="protein sequence ID" value="KRX91399.1"/>
    <property type="molecule type" value="Genomic_DNA"/>
</dbReference>
<dbReference type="Proteomes" id="UP000054815">
    <property type="component" value="Unassembled WGS sequence"/>
</dbReference>
<gene>
    <name evidence="1" type="ORF">T4E_10446</name>
</gene>
<dbReference type="AlphaFoldDB" id="A0A0V0XTT0"/>
<reference evidence="1 2" key="1">
    <citation type="submission" date="2015-01" db="EMBL/GenBank/DDBJ databases">
        <title>Evolution of Trichinella species and genotypes.</title>
        <authorList>
            <person name="Korhonen P.K."/>
            <person name="Edoardo P."/>
            <person name="Giuseppe L.R."/>
            <person name="Gasser R.B."/>
        </authorList>
    </citation>
    <scope>NUCLEOTIDE SEQUENCE [LARGE SCALE GENOMIC DNA]</scope>
    <source>
        <strain evidence="1">ISS141</strain>
    </source>
</reference>
<protein>
    <submittedName>
        <fullName evidence="1">Uncharacterized protein</fullName>
    </submittedName>
</protein>
<accession>A0A0V0XTT0</accession>
<comment type="caution">
    <text evidence="1">The sequence shown here is derived from an EMBL/GenBank/DDBJ whole genome shotgun (WGS) entry which is preliminary data.</text>
</comment>
<sequence length="99" mass="11895">MKIGRTEIRIQTIVVRINEKCVQSEERIGFFTGSFHEDNEAGGRIRRAMQVNVDVLMVLECNRSVPDCNNDSTAWNWNQTRKMRYRLWSFLRHRSQYYH</sequence>
<evidence type="ECO:0000313" key="1">
    <source>
        <dbReference type="EMBL" id="KRX91399.1"/>
    </source>
</evidence>
<organism evidence="1 2">
    <name type="scientific">Trichinella pseudospiralis</name>
    <name type="common">Parasitic roundworm</name>
    <dbReference type="NCBI Taxonomy" id="6337"/>
    <lineage>
        <taxon>Eukaryota</taxon>
        <taxon>Metazoa</taxon>
        <taxon>Ecdysozoa</taxon>
        <taxon>Nematoda</taxon>
        <taxon>Enoplea</taxon>
        <taxon>Dorylaimia</taxon>
        <taxon>Trichinellida</taxon>
        <taxon>Trichinellidae</taxon>
        <taxon>Trichinella</taxon>
    </lineage>
</organism>
<name>A0A0V0XTT0_TRIPS</name>
<evidence type="ECO:0000313" key="2">
    <source>
        <dbReference type="Proteomes" id="UP000054815"/>
    </source>
</evidence>